<evidence type="ECO:0000313" key="4">
    <source>
        <dbReference type="Proteomes" id="UP000037923"/>
    </source>
</evidence>
<evidence type="ECO:0000313" key="3">
    <source>
        <dbReference type="EMBL" id="KPA85294.1"/>
    </source>
</evidence>
<dbReference type="Proteomes" id="UP000037923">
    <property type="component" value="Unassembled WGS sequence"/>
</dbReference>
<feature type="region of interest" description="Disordered" evidence="2">
    <location>
        <begin position="693"/>
        <end position="806"/>
    </location>
</feature>
<feature type="compositionally biased region" description="Low complexity" evidence="2">
    <location>
        <begin position="151"/>
        <end position="163"/>
    </location>
</feature>
<feature type="region of interest" description="Disordered" evidence="2">
    <location>
        <begin position="353"/>
        <end position="395"/>
    </location>
</feature>
<feature type="compositionally biased region" description="Polar residues" evidence="2">
    <location>
        <begin position="1669"/>
        <end position="1681"/>
    </location>
</feature>
<dbReference type="OrthoDB" id="267027at2759"/>
<dbReference type="VEuPathDB" id="TriTrypDB:LpyrH10_02_6050"/>
<comment type="caution">
    <text evidence="3">The sequence shown here is derived from an EMBL/GenBank/DDBJ whole genome shotgun (WGS) entry which is preliminary data.</text>
</comment>
<feature type="compositionally biased region" description="Low complexity" evidence="2">
    <location>
        <begin position="796"/>
        <end position="806"/>
    </location>
</feature>
<dbReference type="RefSeq" id="XP_015663733.1">
    <property type="nucleotide sequence ID" value="XM_015798213.1"/>
</dbReference>
<feature type="region of interest" description="Disordered" evidence="2">
    <location>
        <begin position="590"/>
        <end position="615"/>
    </location>
</feature>
<feature type="region of interest" description="Disordered" evidence="2">
    <location>
        <begin position="121"/>
        <end position="259"/>
    </location>
</feature>
<feature type="compositionally biased region" description="Polar residues" evidence="2">
    <location>
        <begin position="196"/>
        <end position="212"/>
    </location>
</feature>
<feature type="compositionally biased region" description="Low complexity" evidence="2">
    <location>
        <begin position="1277"/>
        <end position="1288"/>
    </location>
</feature>
<keyword evidence="1" id="KW-0175">Coiled coil</keyword>
<feature type="region of interest" description="Disordered" evidence="2">
    <location>
        <begin position="2283"/>
        <end position="2320"/>
    </location>
</feature>
<feature type="compositionally biased region" description="Low complexity" evidence="2">
    <location>
        <begin position="358"/>
        <end position="375"/>
    </location>
</feature>
<feature type="compositionally biased region" description="Basic and acidic residues" evidence="2">
    <location>
        <begin position="878"/>
        <end position="898"/>
    </location>
</feature>
<feature type="compositionally biased region" description="Basic and acidic residues" evidence="2">
    <location>
        <begin position="2303"/>
        <end position="2320"/>
    </location>
</feature>
<feature type="region of interest" description="Disordered" evidence="2">
    <location>
        <begin position="1145"/>
        <end position="1372"/>
    </location>
</feature>
<gene>
    <name evidence="3" type="ORF">ABB37_01631</name>
</gene>
<sequence length="2356" mass="250463">MSSLAQPAPGDITIEDLKKLTTHPHVSSKNPEDVVASRYLQRLGNTLVRRTRQALMERDTLSSPASFSKTRYASSRPTSALASSLAAIPDVPPAAPYALQQQQHTRGEDGASATRRWRSQVPLLKDDMAASTSTTPPVLCPSELTPAPFTRASSGVAVRAASSPRLTPDMSPQFEGRRAAPQDAKQASKPHRRRLSSQSAEQSVTSTGTNASDRSRERIKSYAPGGQLSHDDTRTASSTKMGAKRAERSRTPRGGIVSHSQLHTPASKYYEGTTDAYKEAVFRANAAVNHATALMASGAPPARKLRTAEERSALVLAQEHAKLMLLVGRRANLEDEIEDALELAEAYELDKSLRTRRSSTASTATTATLSRGAATPLRNARTPRKRRGSEHSKADVDVQLSIEPGAVRRRMRQLLSNLFGNGVFGSTGGGTTLSSDNLTRLVQQLQAQLDSVEGELANRFESDEDEFEKSDTNFTTMFEGTRRMRSSSTAYNSSAAMLAARPTLKPLQRRKRVQQKKQADLREVSSNQERMEWLMESVDAELLTDVTAEQYATDVAESPFSDPLLPAALQDNARMMAACKSILQAMRNKSDAADGGTAPAPAFSPKSRDLDTTVDSVLSPSYTGTVSQPSLVPFSLSGTILGDGTSTMQSGSAQDRAKGDSDGGLSSPVYGLKLLGFMIDVLAQYELDLEGETGNRRRKKRPCTAPSKSASFMSRPLLYRDAFSKDDEDDDLDSGEEDGGRHGGGSDGVSSSRSARERSGEVPGQASSAPHDTVGKRQPAFVDNTEPHHPRSNADGTAASASAATGAAASSTGKGATLLGAQLRNLRAGLLQDLHELCTLYDYMHLIDERRRELAQGAEEPVNNDYEAELERKLEEHRIQQEAAQRARDEAQRRKAEGAELDDFGRIGSAGMARRGQGRPSQASLRSQYGAGRSLPLQDGVRTDASGKPGASASLLAAERRRDREVGKETLAVEETTAPDVAEVETELIRECVGDGALCYTLVGFSAPTCTPGVGNAEAEDKPTRVKKKRGGAGSSSGAAENFLRYELRVQRSAAARPSSTNAGENVDPAAIVAVVRLNPQRLLNLRLAPAAGASFVAKSKFSQVTAAVEWGAPPTALLSFVPVKRYKAASFAKAFEFGASVETTQETDDLRETSVASMPFTFPSPGDVRPRSASLDSGAVLPQSESEGSLTNSAGEFPARDSRTKAGGESRSKPGSAAVLPRDTSQVDNETIDSAAADGETATRASVVPTKSKDARKTVEGRATSLPKKKPSGDLSASANAAMSSSAEELTKSGRLPPIQNQKAPASGSSTRPLAPPRTSAAEVTSPAGVHPVNAPSRTSSSAQQPLPSTPPMQETPRPVEEWGVPHSHAEMEAVEKNAVVLTVLSGAAAEGEQLARTSSRPSKGRLPTSRGGSGAAKAEGIDDGSTVSPAEALLAIVPDEKSTSVGGATASGVRVGSGGAGTEKGGRQSSTPSTAAAIDAVASELLRQVMEAEGGEGYATEEGASAGATSPTAPVKPAAPASIVDQDAAGLTQKQQNDDLNMSVTQKRPDTPLRGTAETSGKETGIRSDMAGSPRVGRPNSSPLTRRQAPHVSRPQTVGGRRQADGRVLEGLPSKSAEPPKAVIGIKAPPSLTITSSQSPPMRAEEAHQYGGCLVRLDIFPQEVDATRQSDSTAVTTAEDTAAPLIPPRTTTPPTAEPPLRAQLSRPTTATRPVSSRTADSAHDHPSTPTAAESFVPSLPPVLVKQTAGSSKVQVLLPQEAVTSSLGPRVRPATTSGAVPPNRQTSALEGVTSPPDATTTATNNLAATERSIAKQFSVLPKTGAAGEAAADQRTVTHVQTFLQAVMTRPESRRTGAAGGKSLTAFAGASKQSEALQSKSAAGRGGVSTLRSEVEMLQEEARLLFLSDPVRYDAVVSELMQQATEELQRELAPDGQRGISGDALAPMSVRSSGSGALSLPPVLVAAHPHGQAAGTSDEAEAALGNLSSAIPHAHVRSTPGTTRHSSSTSFVFGAFGTAPSSGTTQGRVPSFPSPQTFAGRRSTHALVAQSGSNLNSVAAAQRKSCADAVAEVERILYEQMKAKLLLRAIIEKMQALWRAKQRSAEEKNRGRVVQRMREVMDRALAASWPIERQRVIHLRKLICILDRRVGRVHGWLPHYSDANVLMTTQPSAMARSVLSKSGTSGSGTLTAGPLSTWYRKTHTADRAGVEDDSADGTCADACPRYMQYLPQRRMYHYVRLAKARRLMPLRLVRAEIHECHSRHILLGYERMPLETEEEEAAHTQAGWPKRDLPPHARLAKQRRGEFVPDRYDDMKSRGERERYRRRLQGTAAFQGVSKMFSPRTRQDAELPYALH</sequence>
<feature type="compositionally biased region" description="Basic and acidic residues" evidence="2">
    <location>
        <begin position="958"/>
        <end position="968"/>
    </location>
</feature>
<protein>
    <submittedName>
        <fullName evidence="3">Uncharacterized protein</fullName>
    </submittedName>
</protein>
<reference evidence="3 4" key="1">
    <citation type="submission" date="2015-07" db="EMBL/GenBank/DDBJ databases">
        <title>High-quality genome of monoxenous trypanosomatid Leptomonas pyrrhocoris.</title>
        <authorList>
            <person name="Flegontov P."/>
            <person name="Butenko A."/>
            <person name="Firsov S."/>
            <person name="Vlcek C."/>
            <person name="Logacheva M.D."/>
            <person name="Field M."/>
            <person name="Filatov D."/>
            <person name="Flegontova O."/>
            <person name="Gerasimov E."/>
            <person name="Jackson A.P."/>
            <person name="Kelly S."/>
            <person name="Opperdoes F."/>
            <person name="O'Reilly A."/>
            <person name="Votypka J."/>
            <person name="Yurchenko V."/>
            <person name="Lukes J."/>
        </authorList>
    </citation>
    <scope>NUCLEOTIDE SEQUENCE [LARGE SCALE GENOMIC DNA]</scope>
    <source>
        <strain evidence="3">H10</strain>
    </source>
</reference>
<proteinExistence type="predicted"/>
<feature type="compositionally biased region" description="Polar residues" evidence="2">
    <location>
        <begin position="1707"/>
        <end position="1721"/>
    </location>
</feature>
<feature type="region of interest" description="Disordered" evidence="2">
    <location>
        <begin position="1015"/>
        <end position="1038"/>
    </location>
</feature>
<feature type="compositionally biased region" description="Polar residues" evidence="2">
    <location>
        <begin position="1534"/>
        <end position="1548"/>
    </location>
</feature>
<dbReference type="GeneID" id="26901926"/>
<accession>A0A0N1J5D4</accession>
<feature type="compositionally biased region" description="Pro residues" evidence="2">
    <location>
        <begin position="1687"/>
        <end position="1699"/>
    </location>
</feature>
<feature type="compositionally biased region" description="Low complexity" evidence="2">
    <location>
        <begin position="1446"/>
        <end position="1456"/>
    </location>
</feature>
<dbReference type="EMBL" id="LGTL01000002">
    <property type="protein sequence ID" value="KPA85294.1"/>
    <property type="molecule type" value="Genomic_DNA"/>
</dbReference>
<feature type="region of interest" description="Disordered" evidence="2">
    <location>
        <begin position="1391"/>
        <end position="1427"/>
    </location>
</feature>
<feature type="compositionally biased region" description="Polar residues" evidence="2">
    <location>
        <begin position="1775"/>
        <end position="1789"/>
    </location>
</feature>
<feature type="compositionally biased region" description="Polar residues" evidence="2">
    <location>
        <begin position="644"/>
        <end position="653"/>
    </location>
</feature>
<dbReference type="OMA" id="HGWLPHY"/>
<name>A0A0N1J5D4_LEPPY</name>
<feature type="compositionally biased region" description="Basic and acidic residues" evidence="2">
    <location>
        <begin position="1199"/>
        <end position="1213"/>
    </location>
</feature>
<keyword evidence="4" id="KW-1185">Reference proteome</keyword>
<feature type="compositionally biased region" description="Low complexity" evidence="2">
    <location>
        <begin position="1500"/>
        <end position="1512"/>
    </location>
</feature>
<feature type="compositionally biased region" description="Polar residues" evidence="2">
    <location>
        <begin position="1184"/>
        <end position="1195"/>
    </location>
</feature>
<feature type="region of interest" description="Disordered" evidence="2">
    <location>
        <begin position="1768"/>
        <end position="1799"/>
    </location>
</feature>
<feature type="compositionally biased region" description="Polar residues" evidence="2">
    <location>
        <begin position="1300"/>
        <end position="1313"/>
    </location>
</feature>
<feature type="compositionally biased region" description="Acidic residues" evidence="2">
    <location>
        <begin position="726"/>
        <end position="737"/>
    </location>
</feature>
<evidence type="ECO:0000256" key="1">
    <source>
        <dbReference type="SAM" id="Coils"/>
    </source>
</evidence>
<feature type="region of interest" description="Disordered" evidence="2">
    <location>
        <begin position="1440"/>
        <end position="1606"/>
    </location>
</feature>
<feature type="compositionally biased region" description="Polar residues" evidence="2">
    <location>
        <begin position="1337"/>
        <end position="1348"/>
    </location>
</feature>
<feature type="region of interest" description="Disordered" evidence="2">
    <location>
        <begin position="643"/>
        <end position="664"/>
    </location>
</feature>
<feature type="region of interest" description="Disordered" evidence="2">
    <location>
        <begin position="878"/>
        <end position="978"/>
    </location>
</feature>
<feature type="region of interest" description="Disordered" evidence="2">
    <location>
        <begin position="1668"/>
        <end position="1737"/>
    </location>
</feature>
<feature type="compositionally biased region" description="Basic and acidic residues" evidence="2">
    <location>
        <begin position="1252"/>
        <end position="1261"/>
    </location>
</feature>
<organism evidence="3 4">
    <name type="scientific">Leptomonas pyrrhocoris</name>
    <name type="common">Firebug parasite</name>
    <dbReference type="NCBI Taxonomy" id="157538"/>
    <lineage>
        <taxon>Eukaryota</taxon>
        <taxon>Discoba</taxon>
        <taxon>Euglenozoa</taxon>
        <taxon>Kinetoplastea</taxon>
        <taxon>Metakinetoplastina</taxon>
        <taxon>Trypanosomatida</taxon>
        <taxon>Trypanosomatidae</taxon>
        <taxon>Leishmaniinae</taxon>
        <taxon>Leptomonas</taxon>
    </lineage>
</organism>
<feature type="coiled-coil region" evidence="1">
    <location>
        <begin position="323"/>
        <end position="350"/>
    </location>
</feature>
<evidence type="ECO:0000256" key="2">
    <source>
        <dbReference type="SAM" id="MobiDB-lite"/>
    </source>
</evidence>